<dbReference type="RefSeq" id="XP_068369303.1">
    <property type="nucleotide sequence ID" value="XM_068514082.1"/>
</dbReference>
<evidence type="ECO:0000259" key="1">
    <source>
        <dbReference type="Pfam" id="PF03496"/>
    </source>
</evidence>
<gene>
    <name evidence="2" type="ORF">TRFO_42003</name>
</gene>
<evidence type="ECO:0000313" key="3">
    <source>
        <dbReference type="Proteomes" id="UP000179807"/>
    </source>
</evidence>
<dbReference type="SUPFAM" id="SSF56399">
    <property type="entry name" value="ADP-ribosylation"/>
    <property type="match status" value="1"/>
</dbReference>
<accession>A0A1J4KY51</accession>
<dbReference type="AlphaFoldDB" id="A0A1J4KY51"/>
<feature type="domain" description="ADP ribosyltransferase" evidence="1">
    <location>
        <begin position="36"/>
        <end position="209"/>
    </location>
</feature>
<dbReference type="InterPro" id="IPR003540">
    <property type="entry name" value="ADP-ribosyltransferase"/>
</dbReference>
<dbReference type="EMBL" id="MLAK01000139">
    <property type="protein sequence ID" value="OHT16167.1"/>
    <property type="molecule type" value="Genomic_DNA"/>
</dbReference>
<protein>
    <recommendedName>
        <fullName evidence="1">ADP ribosyltransferase domain-containing protein</fullName>
    </recommendedName>
</protein>
<dbReference type="Gene3D" id="3.90.176.10">
    <property type="entry name" value="Toxin ADP-ribosyltransferase, Chain A, domain 1"/>
    <property type="match status" value="1"/>
</dbReference>
<reference evidence="2" key="1">
    <citation type="submission" date="2016-10" db="EMBL/GenBank/DDBJ databases">
        <authorList>
            <person name="Benchimol M."/>
            <person name="Almeida L.G."/>
            <person name="Vasconcelos A.T."/>
            <person name="Perreira-Neves A."/>
            <person name="Rosa I.A."/>
            <person name="Tasca T."/>
            <person name="Bogo M.R."/>
            <person name="de Souza W."/>
        </authorList>
    </citation>
    <scope>NUCLEOTIDE SEQUENCE [LARGE SCALE GENOMIC DNA]</scope>
    <source>
        <strain evidence="2">K</strain>
    </source>
</reference>
<dbReference type="GeneID" id="94848786"/>
<name>A0A1J4KY51_9EUKA</name>
<comment type="caution">
    <text evidence="2">The sequence shown here is derived from an EMBL/GenBank/DDBJ whole genome shotgun (WGS) entry which is preliminary data.</text>
</comment>
<evidence type="ECO:0000313" key="2">
    <source>
        <dbReference type="EMBL" id="OHT16167.1"/>
    </source>
</evidence>
<organism evidence="2 3">
    <name type="scientific">Tritrichomonas foetus</name>
    <dbReference type="NCBI Taxonomy" id="1144522"/>
    <lineage>
        <taxon>Eukaryota</taxon>
        <taxon>Metamonada</taxon>
        <taxon>Parabasalia</taxon>
        <taxon>Tritrichomonadida</taxon>
        <taxon>Tritrichomonadidae</taxon>
        <taxon>Tritrichomonas</taxon>
    </lineage>
</organism>
<dbReference type="VEuPathDB" id="TrichDB:TRFO_42003"/>
<dbReference type="GO" id="GO:0005576">
    <property type="term" value="C:extracellular region"/>
    <property type="evidence" value="ECO:0007669"/>
    <property type="project" value="InterPro"/>
</dbReference>
<dbReference type="Pfam" id="PF03496">
    <property type="entry name" value="ADPrib_exo_Tox"/>
    <property type="match status" value="1"/>
</dbReference>
<keyword evidence="3" id="KW-1185">Reference proteome</keyword>
<proteinExistence type="predicted"/>
<dbReference type="Proteomes" id="UP000179807">
    <property type="component" value="Unassembled WGS sequence"/>
</dbReference>
<dbReference type="PROSITE" id="PS51996">
    <property type="entry name" value="TR_MART"/>
    <property type="match status" value="1"/>
</dbReference>
<sequence>MPSIYPISYISVDQYHLKFLNLFGLILIFTAHTRKTMEHKLDLKQKENEAILNYTSNGHHGDMNRYLKKGNNPESGKSSSLACDINTIHQVLNENKLSQPLYVIRGIEEEECDLYSSNIGKTVEVKGFLSTSRYPRISDTGGPKFLFNQKLGKFVEAHRNGGIYMCRHGIICIYLPTGAPAVDLSQCEGVFQNELEVLIDYGQKLHLIRKENLEEVVEDAKQDIDPEAIELIKMYTDSLTCKNKPIIFSRLDLP</sequence>